<name>A0A1V0N557_9ARCH</name>
<dbReference type="PANTHER" id="PTHR48080">
    <property type="entry name" value="D-GALACTONATE DEHYDRATASE-RELATED"/>
    <property type="match status" value="1"/>
</dbReference>
<accession>A0A1V0N557</accession>
<dbReference type="InterPro" id="IPR013342">
    <property type="entry name" value="Mandelate_racemase_C"/>
</dbReference>
<dbReference type="CDD" id="cd03316">
    <property type="entry name" value="MR_like"/>
    <property type="match status" value="1"/>
</dbReference>
<dbReference type="Proteomes" id="UP000192050">
    <property type="component" value="Chromosome"/>
</dbReference>
<evidence type="ECO:0000313" key="3">
    <source>
        <dbReference type="EMBL" id="ARD85272.1"/>
    </source>
</evidence>
<keyword evidence="1" id="KW-0456">Lyase</keyword>
<dbReference type="Gene3D" id="3.30.390.10">
    <property type="entry name" value="Enolase-like, N-terminal domain"/>
    <property type="match status" value="1"/>
</dbReference>
<evidence type="ECO:0000313" key="4">
    <source>
        <dbReference type="Proteomes" id="UP000192050"/>
    </source>
</evidence>
<dbReference type="EMBL" id="CP015363">
    <property type="protein sequence ID" value="ARD85272.1"/>
    <property type="molecule type" value="Genomic_DNA"/>
</dbReference>
<dbReference type="SUPFAM" id="SSF51604">
    <property type="entry name" value="Enolase C-terminal domain-like"/>
    <property type="match status" value="1"/>
</dbReference>
<organism evidence="3 4">
    <name type="scientific">Ferroplasma acidiphilum</name>
    <dbReference type="NCBI Taxonomy" id="74969"/>
    <lineage>
        <taxon>Archaea</taxon>
        <taxon>Methanobacteriati</taxon>
        <taxon>Thermoplasmatota</taxon>
        <taxon>Thermoplasmata</taxon>
        <taxon>Thermoplasmatales</taxon>
        <taxon>Ferroplasmaceae</taxon>
        <taxon>Ferroplasma</taxon>
    </lineage>
</organism>
<dbReference type="SFLD" id="SFLDS00001">
    <property type="entry name" value="Enolase"/>
    <property type="match status" value="1"/>
</dbReference>
<dbReference type="RefSeq" id="WP_081142887.1">
    <property type="nucleotide sequence ID" value="NZ_CP015363.1"/>
</dbReference>
<dbReference type="GeneID" id="31676906"/>
<dbReference type="InterPro" id="IPR013341">
    <property type="entry name" value="Mandelate_racemase_N_dom"/>
</dbReference>
<evidence type="ECO:0000256" key="1">
    <source>
        <dbReference type="ARBA" id="ARBA00023239"/>
    </source>
</evidence>
<dbReference type="SUPFAM" id="SSF54826">
    <property type="entry name" value="Enolase N-terminal domain-like"/>
    <property type="match status" value="1"/>
</dbReference>
<feature type="domain" description="Mandelate racemase/muconate lactonizing enzyme C-terminal" evidence="2">
    <location>
        <begin position="141"/>
        <end position="245"/>
    </location>
</feature>
<dbReference type="Gene3D" id="3.20.20.120">
    <property type="entry name" value="Enolase-like C-terminal domain"/>
    <property type="match status" value="1"/>
</dbReference>
<dbReference type="InterPro" id="IPR029065">
    <property type="entry name" value="Enolase_C-like"/>
</dbReference>
<gene>
    <name evidence="3" type="ORF">FAD_1413</name>
</gene>
<protein>
    <submittedName>
        <fullName evidence="3">Mandelate racemase subfamily protein</fullName>
    </submittedName>
</protein>
<dbReference type="KEGG" id="fai:FAD_1413"/>
<sequence length="396" mass="45064">MSKIKDIEVIEIGEPTGNSSSPWGSLLLLVKVVTDDGYEGWGEAPTELMALSVYEEIKEVARKFIGEEVTDISKNIERVYREEYWLSISMQTTAALSAIEMASWDIFGKINNLPVYKIFGGKVNEKVRAYANGWYDNCVTADDYFKKIEITHSLGFGAVKFDPFMDAFDNLDKKHLDNAEDIIKQIRGKYPDLDILLECHGRFNANSAIAAANRLEKYNLFFMEEPVHPDQIEGLKRFRKHTNVKVALGERILNKNILMTYLKDDLVDVIQPDISNFTGLMEGHQAAGMARTFGVEVAYHNAYGPVQNQASLNLDFTIPNFLIQESFEKFWPDWKKSIIKKSNFRLNNGYFEIVDNIPGLGFEINEDIIEKMQVHTMGPYDKNQLGWAVKGTTGRL</sequence>
<dbReference type="AlphaFoldDB" id="A0A1V0N557"/>
<proteinExistence type="predicted"/>
<dbReference type="InterPro" id="IPR034593">
    <property type="entry name" value="DgoD-like"/>
</dbReference>
<dbReference type="SFLD" id="SFLDG00179">
    <property type="entry name" value="mandelate_racemase"/>
    <property type="match status" value="1"/>
</dbReference>
<dbReference type="Pfam" id="PF13378">
    <property type="entry name" value="MR_MLE_C"/>
    <property type="match status" value="1"/>
</dbReference>
<dbReference type="PANTHER" id="PTHR48080:SF2">
    <property type="entry name" value="D-GALACTONATE DEHYDRATASE"/>
    <property type="match status" value="1"/>
</dbReference>
<dbReference type="InterPro" id="IPR029017">
    <property type="entry name" value="Enolase-like_N"/>
</dbReference>
<dbReference type="SMART" id="SM00922">
    <property type="entry name" value="MR_MLE"/>
    <property type="match status" value="1"/>
</dbReference>
<dbReference type="GO" id="GO:0016829">
    <property type="term" value="F:lyase activity"/>
    <property type="evidence" value="ECO:0007669"/>
    <property type="project" value="UniProtKB-KW"/>
</dbReference>
<dbReference type="Pfam" id="PF02746">
    <property type="entry name" value="MR_MLE_N"/>
    <property type="match status" value="1"/>
</dbReference>
<dbReference type="OrthoDB" id="42605at2157"/>
<evidence type="ECO:0000259" key="2">
    <source>
        <dbReference type="SMART" id="SM00922"/>
    </source>
</evidence>
<dbReference type="InterPro" id="IPR036849">
    <property type="entry name" value="Enolase-like_C_sf"/>
</dbReference>
<reference evidence="3 4" key="1">
    <citation type="submission" date="2011-10" db="EMBL/GenBank/DDBJ databases">
        <title>Metabolic and evolutionary patterns in the extreme acidophile Ferroplasma acidiphilum.</title>
        <authorList>
            <person name="Golyshina O.V."/>
            <person name="Kozyavkin S.A."/>
            <person name="Tatusov R.L."/>
            <person name="Slesarev A.I."/>
            <person name="Golyshin P.N."/>
        </authorList>
    </citation>
    <scope>NUCLEOTIDE SEQUENCE [LARGE SCALE GENOMIC DNA]</scope>
    <source>
        <strain evidence="4">Y</strain>
    </source>
</reference>
<keyword evidence="4" id="KW-1185">Reference proteome</keyword>